<dbReference type="InterPro" id="IPR051783">
    <property type="entry name" value="NAD(P)-dependent_oxidoreduct"/>
</dbReference>
<evidence type="ECO:0000313" key="3">
    <source>
        <dbReference type="EMBL" id="MEX6632100.1"/>
    </source>
</evidence>
<gene>
    <name evidence="3" type="ORF">ABFZ84_00930</name>
</gene>
<accession>A0ABV3YZZ8</accession>
<dbReference type="Proteomes" id="UP001560685">
    <property type="component" value="Unassembled WGS sequence"/>
</dbReference>
<dbReference type="InterPro" id="IPR001509">
    <property type="entry name" value="Epimerase_deHydtase"/>
</dbReference>
<dbReference type="EMBL" id="JBEHZE010000001">
    <property type="protein sequence ID" value="MEX6632100.1"/>
    <property type="molecule type" value="Genomic_DNA"/>
</dbReference>
<organism evidence="3 4">
    <name type="scientific">Hyphococcus lacteus</name>
    <dbReference type="NCBI Taxonomy" id="3143536"/>
    <lineage>
        <taxon>Bacteria</taxon>
        <taxon>Pseudomonadati</taxon>
        <taxon>Pseudomonadota</taxon>
        <taxon>Alphaproteobacteria</taxon>
        <taxon>Parvularculales</taxon>
        <taxon>Parvularculaceae</taxon>
        <taxon>Hyphococcus</taxon>
    </lineage>
</organism>
<feature type="domain" description="NAD-dependent epimerase/dehydratase" evidence="1">
    <location>
        <begin position="377"/>
        <end position="601"/>
    </location>
</feature>
<dbReference type="PANTHER" id="PTHR48079:SF6">
    <property type="entry name" value="NAD(P)-BINDING DOMAIN-CONTAINING PROTEIN-RELATED"/>
    <property type="match status" value="1"/>
</dbReference>
<sequence>MQNKPIRAALLGAGYISSWHGNVLRRLPNVEITAVCDLSLNAAKNLADQYGAPNVFTSLEEMLAANVADCIHVLTPPNHHRAATEQILNAGVAAFVEKPFALNAAECHRLDALATEKNVALGVNHNFLMLPSYDKLKAAIKNKTIGPIDTFEANWQFPLTPLRSGPFSLWMLRQPQNLLFELGPHLFAFVADIFGELENVSVELRNPIVIPGGITHHQNWQITGTAMGAAVTLNLSLVEGHDNRSLRVRGIGAVAQYDFAEDAYRIEQASMKDIVVAPLMRQFSLAGQSLKTGITNAIRQTKSLNAQAPYGLSIHRAIESFYQSLASGEPVDRRLSAGLAARTIELIEVATEQATPKFIPTQQPQTHETKPSNDMTMLVIGGTGFIGRALCHALADEGYHVRVFSRGRGAGFERTDNRISVFTGSLKSDTDLTMAMDGVTGVYHLAKATEASWEGYLENDVAVTRRIGEACLAAGVERLVYTGTIDSYDASQADRPITEDTPFDHDLERRNLYARSKAACEMELNDLAATRGLPLVIVRPGIVIGKGGPLQHWGIAMWRGATACKLWGDGRNIMPFVLVDDVADGLVAAMQAENAAGKSFNLIGDPLLSGQDYFKAIEDGAGVAMRAQPTPIWTYYTVDVIKYWLKRVLAKRSGLTKPSMRDWKSRAQLSPYRNEKAKEILGWLPESDRTRFIERGITNANLFGLNKK</sequence>
<comment type="caution">
    <text evidence="3">The sequence shown here is derived from an EMBL/GenBank/DDBJ whole genome shotgun (WGS) entry which is preliminary data.</text>
</comment>
<dbReference type="SUPFAM" id="SSF51735">
    <property type="entry name" value="NAD(P)-binding Rossmann-fold domains"/>
    <property type="match status" value="2"/>
</dbReference>
<dbReference type="Gene3D" id="3.30.360.10">
    <property type="entry name" value="Dihydrodipicolinate Reductase, domain 2"/>
    <property type="match status" value="1"/>
</dbReference>
<dbReference type="InterPro" id="IPR036291">
    <property type="entry name" value="NAD(P)-bd_dom_sf"/>
</dbReference>
<keyword evidence="4" id="KW-1185">Reference proteome</keyword>
<dbReference type="Pfam" id="PF01408">
    <property type="entry name" value="GFO_IDH_MocA"/>
    <property type="match status" value="1"/>
</dbReference>
<evidence type="ECO:0000259" key="1">
    <source>
        <dbReference type="Pfam" id="PF01370"/>
    </source>
</evidence>
<feature type="domain" description="Gfo/Idh/MocA-like oxidoreductase N-terminal" evidence="2">
    <location>
        <begin position="6"/>
        <end position="125"/>
    </location>
</feature>
<dbReference type="RefSeq" id="WP_369311843.1">
    <property type="nucleotide sequence ID" value="NZ_JBEHZE010000001.1"/>
</dbReference>
<name>A0ABV3YZZ8_9PROT</name>
<dbReference type="Gene3D" id="3.40.50.720">
    <property type="entry name" value="NAD(P)-binding Rossmann-like Domain"/>
    <property type="match status" value="2"/>
</dbReference>
<dbReference type="Pfam" id="PF01370">
    <property type="entry name" value="Epimerase"/>
    <property type="match status" value="1"/>
</dbReference>
<evidence type="ECO:0000313" key="4">
    <source>
        <dbReference type="Proteomes" id="UP001560685"/>
    </source>
</evidence>
<proteinExistence type="predicted"/>
<protein>
    <submittedName>
        <fullName evidence="3">NAD-dependent epimerase/dehydratase family protein</fullName>
    </submittedName>
</protein>
<evidence type="ECO:0000259" key="2">
    <source>
        <dbReference type="Pfam" id="PF01408"/>
    </source>
</evidence>
<reference evidence="3 4" key="1">
    <citation type="submission" date="2024-05" db="EMBL/GenBank/DDBJ databases">
        <title>Three bacterial strains, DH-69, EH-24, and ECK-19 isolated from coastal sediments.</title>
        <authorList>
            <person name="Ye Y.-Q."/>
            <person name="Du Z.-J."/>
        </authorList>
    </citation>
    <scope>NUCLEOTIDE SEQUENCE [LARGE SCALE GENOMIC DNA]</scope>
    <source>
        <strain evidence="3 4">ECK-19</strain>
    </source>
</reference>
<dbReference type="PANTHER" id="PTHR48079">
    <property type="entry name" value="PROTEIN YEEZ"/>
    <property type="match status" value="1"/>
</dbReference>
<dbReference type="InterPro" id="IPR000683">
    <property type="entry name" value="Gfo/Idh/MocA-like_OxRdtase_N"/>
</dbReference>